<keyword evidence="9" id="KW-1185">Reference proteome</keyword>
<evidence type="ECO:0000313" key="8">
    <source>
        <dbReference type="EMBL" id="MFC4363105.1"/>
    </source>
</evidence>
<feature type="transmembrane region" description="Helical" evidence="7">
    <location>
        <begin position="229"/>
        <end position="254"/>
    </location>
</feature>
<keyword evidence="2" id="KW-0813">Transport</keyword>
<comment type="caution">
    <text evidence="8">The sequence shown here is derived from an EMBL/GenBank/DDBJ whole genome shotgun (WGS) entry which is preliminary data.</text>
</comment>
<dbReference type="EMBL" id="JBHSCX010000015">
    <property type="protein sequence ID" value="MFC4363105.1"/>
    <property type="molecule type" value="Genomic_DNA"/>
</dbReference>
<keyword evidence="3 7" id="KW-0812">Transmembrane</keyword>
<dbReference type="NCBIfam" id="NF037982">
    <property type="entry name" value="Nramp_1"/>
    <property type="match status" value="1"/>
</dbReference>
<keyword evidence="6 7" id="KW-0472">Membrane</keyword>
<reference evidence="9" key="1">
    <citation type="journal article" date="2019" name="Int. J. Syst. Evol. Microbiol.">
        <title>The Global Catalogue of Microorganisms (GCM) 10K type strain sequencing project: providing services to taxonomists for standard genome sequencing and annotation.</title>
        <authorList>
            <consortium name="The Broad Institute Genomics Platform"/>
            <consortium name="The Broad Institute Genome Sequencing Center for Infectious Disease"/>
            <person name="Wu L."/>
            <person name="Ma J."/>
        </authorList>
    </citation>
    <scope>NUCLEOTIDE SEQUENCE [LARGE SCALE GENOMIC DNA]</scope>
    <source>
        <strain evidence="9">CECT 8570</strain>
    </source>
</reference>
<feature type="transmembrane region" description="Helical" evidence="7">
    <location>
        <begin position="74"/>
        <end position="95"/>
    </location>
</feature>
<feature type="transmembrane region" description="Helical" evidence="7">
    <location>
        <begin position="336"/>
        <end position="360"/>
    </location>
</feature>
<feature type="transmembrane region" description="Helical" evidence="7">
    <location>
        <begin position="33"/>
        <end position="53"/>
    </location>
</feature>
<evidence type="ECO:0000256" key="6">
    <source>
        <dbReference type="ARBA" id="ARBA00023136"/>
    </source>
</evidence>
<dbReference type="PANTHER" id="PTHR11706:SF33">
    <property type="entry name" value="NATURAL RESISTANCE-ASSOCIATED MACROPHAGE PROTEIN 2"/>
    <property type="match status" value="1"/>
</dbReference>
<dbReference type="PANTHER" id="PTHR11706">
    <property type="entry name" value="SOLUTE CARRIER PROTEIN FAMILY 11 MEMBER"/>
    <property type="match status" value="1"/>
</dbReference>
<dbReference type="PRINTS" id="PR00447">
    <property type="entry name" value="NATRESASSCMP"/>
</dbReference>
<feature type="transmembrane region" description="Helical" evidence="7">
    <location>
        <begin position="180"/>
        <end position="198"/>
    </location>
</feature>
<feature type="transmembrane region" description="Helical" evidence="7">
    <location>
        <begin position="140"/>
        <end position="160"/>
    </location>
</feature>
<evidence type="ECO:0000313" key="9">
    <source>
        <dbReference type="Proteomes" id="UP001595840"/>
    </source>
</evidence>
<accession>A0ABV8V7B5</accession>
<feature type="transmembrane region" description="Helical" evidence="7">
    <location>
        <begin position="274"/>
        <end position="300"/>
    </location>
</feature>
<evidence type="ECO:0000256" key="7">
    <source>
        <dbReference type="SAM" id="Phobius"/>
    </source>
</evidence>
<sequence>MKKFGPGLLVAAAFIGPGTIATASQAGANFGFTLLWALVFSIFATWVLQEMAARLGLVTGYGLTEALKRHIRSVWLSRAAILLVLGAIGFGNAAYEAGNIAGASLGISSIVQIEQSVLAIAIGLLAAMLLWINKYRLLEGVLIALVVLMSLVFLLTFLLVSPNWGAMANALLQPTLPDGGLLVAIALIGTTVVPYNLFLHASSSAKQWAGAANKDEALRLSRWDTGLSISLGGLISIAIMGTAATAFFSTDLVYSALTMAHQLEPLLGASAKLFFALGLFAAGLTSAIAAPMAAAFAVSGAFSLTVLGQARLYRAVALAIVAVGTLFSALGTKPLVAIVFAQVFNGFLLPVVAIFLLYIMNQKKILGAYVNGPWANACGALVVLTVLGLGAWKIFGVL</sequence>
<evidence type="ECO:0000256" key="2">
    <source>
        <dbReference type="ARBA" id="ARBA00022448"/>
    </source>
</evidence>
<evidence type="ECO:0000256" key="4">
    <source>
        <dbReference type="ARBA" id="ARBA00022847"/>
    </source>
</evidence>
<feature type="transmembrane region" description="Helical" evidence="7">
    <location>
        <begin position="372"/>
        <end position="395"/>
    </location>
</feature>
<dbReference type="InterPro" id="IPR001046">
    <property type="entry name" value="NRAMP_fam"/>
</dbReference>
<comment type="subcellular location">
    <subcellularLocation>
        <location evidence="1">Membrane</location>
        <topology evidence="1">Multi-pass membrane protein</topology>
    </subcellularLocation>
</comment>
<keyword evidence="4" id="KW-0769">Symport</keyword>
<organism evidence="8 9">
    <name type="scientific">Simiduia curdlanivorans</name>
    <dbReference type="NCBI Taxonomy" id="1492769"/>
    <lineage>
        <taxon>Bacteria</taxon>
        <taxon>Pseudomonadati</taxon>
        <taxon>Pseudomonadota</taxon>
        <taxon>Gammaproteobacteria</taxon>
        <taxon>Cellvibrionales</taxon>
        <taxon>Cellvibrionaceae</taxon>
        <taxon>Simiduia</taxon>
    </lineage>
</organism>
<dbReference type="RefSeq" id="WP_290265111.1">
    <property type="nucleotide sequence ID" value="NZ_JAUFQG010000006.1"/>
</dbReference>
<evidence type="ECO:0000256" key="1">
    <source>
        <dbReference type="ARBA" id="ARBA00004141"/>
    </source>
</evidence>
<feature type="transmembrane region" description="Helical" evidence="7">
    <location>
        <begin position="115"/>
        <end position="133"/>
    </location>
</feature>
<feature type="transmembrane region" description="Helical" evidence="7">
    <location>
        <begin position="312"/>
        <end position="330"/>
    </location>
</feature>
<evidence type="ECO:0000256" key="3">
    <source>
        <dbReference type="ARBA" id="ARBA00022692"/>
    </source>
</evidence>
<evidence type="ECO:0000256" key="5">
    <source>
        <dbReference type="ARBA" id="ARBA00022989"/>
    </source>
</evidence>
<name>A0ABV8V7B5_9GAMM</name>
<proteinExistence type="predicted"/>
<gene>
    <name evidence="8" type="ORF">ACFOX3_12380</name>
</gene>
<dbReference type="Pfam" id="PF01566">
    <property type="entry name" value="Nramp"/>
    <property type="match status" value="1"/>
</dbReference>
<protein>
    <submittedName>
        <fullName evidence="8">Nramp family divalent metal transporter</fullName>
    </submittedName>
</protein>
<dbReference type="Proteomes" id="UP001595840">
    <property type="component" value="Unassembled WGS sequence"/>
</dbReference>
<keyword evidence="5 7" id="KW-1133">Transmembrane helix</keyword>